<comment type="cofactor">
    <cofactor evidence="1 7">
        <name>heme</name>
        <dbReference type="ChEBI" id="CHEBI:30413"/>
    </cofactor>
</comment>
<evidence type="ECO:0000256" key="3">
    <source>
        <dbReference type="ARBA" id="ARBA00022617"/>
    </source>
</evidence>
<dbReference type="CDD" id="cd11059">
    <property type="entry name" value="CYP_fungal"/>
    <property type="match status" value="1"/>
</dbReference>
<dbReference type="STRING" id="1399860.A0A2C5Y582"/>
<dbReference type="GO" id="GO:0004497">
    <property type="term" value="F:monooxygenase activity"/>
    <property type="evidence" value="ECO:0007669"/>
    <property type="project" value="UniProtKB-KW"/>
</dbReference>
<sequence>MTALVQTVAAMGPFTTAHVLAALAIAASLQVLWMLHRAFFGGAAHVPGPWHTRWTSLALDLNYYRGRRALWVHALHHEYGPMVRIAPNEVSFTDLSAIKTIYSTKETFIKAPFYRSISPPDQESIFSTVRPAYHRHSRRLLAGPMSETSLRAHTATVNERVEQAIERIGDEMKTRGAADVLKWWLFLATDTIGELTFGESFRMLELGRINGYALDLQSVGKMGAVRYMFPWIMHLTALIPVPIPLIRRVHHATQRLRNYAFASLARHGNLIAKDPSCVRQTLFSKFFLAANEQRLSPNEMRDEAITYIIAGSDTTANTLTYLVWAVCRQPLIQQRLVAELKTLPAAFEEHDLRALPFLNAVIDETLRLYSAAPSGLPRVVPPEGAVLAGSLFKPGTVVGTQAYSTHRNGNVYPNPDLFDPSRWEAPTKLMKDTFMPFGRGPRNCIGLHLAQIELRLATARFFLAYPNAKVSDREGMSDRDMDPTVFFLFSPSGRRCLIEV</sequence>
<dbReference type="Gene3D" id="1.10.630.10">
    <property type="entry name" value="Cytochrome P450"/>
    <property type="match status" value="1"/>
</dbReference>
<dbReference type="GO" id="GO:0016705">
    <property type="term" value="F:oxidoreductase activity, acting on paired donors, with incorporation or reduction of molecular oxygen"/>
    <property type="evidence" value="ECO:0007669"/>
    <property type="project" value="InterPro"/>
</dbReference>
<reference evidence="9 10" key="1">
    <citation type="submission" date="2017-06" db="EMBL/GenBank/DDBJ databases">
        <title>Ant-infecting Ophiocordyceps genomes reveal a high diversity of potential behavioral manipulation genes and a possible major role for enterotoxins.</title>
        <authorList>
            <person name="De Bekker C."/>
            <person name="Evans H.C."/>
            <person name="Brachmann A."/>
            <person name="Hughes D.P."/>
        </authorList>
    </citation>
    <scope>NUCLEOTIDE SEQUENCE [LARGE SCALE GENOMIC DNA]</scope>
    <source>
        <strain evidence="9 10">Map64</strain>
    </source>
</reference>
<keyword evidence="8" id="KW-0503">Monooxygenase</keyword>
<dbReference type="PROSITE" id="PS00086">
    <property type="entry name" value="CYTOCHROME_P450"/>
    <property type="match status" value="1"/>
</dbReference>
<dbReference type="InterPro" id="IPR050121">
    <property type="entry name" value="Cytochrome_P450_monoxygenase"/>
</dbReference>
<dbReference type="InterPro" id="IPR036396">
    <property type="entry name" value="Cyt_P450_sf"/>
</dbReference>
<comment type="caution">
    <text evidence="9">The sequence shown here is derived from an EMBL/GenBank/DDBJ whole genome shotgun (WGS) entry which is preliminary data.</text>
</comment>
<dbReference type="SUPFAM" id="SSF48264">
    <property type="entry name" value="Cytochrome P450"/>
    <property type="match status" value="1"/>
</dbReference>
<dbReference type="PRINTS" id="PR00385">
    <property type="entry name" value="P450"/>
</dbReference>
<dbReference type="EMBL" id="NJET01000062">
    <property type="protein sequence ID" value="PHH62836.1"/>
    <property type="molecule type" value="Genomic_DNA"/>
</dbReference>
<evidence type="ECO:0000256" key="4">
    <source>
        <dbReference type="ARBA" id="ARBA00022723"/>
    </source>
</evidence>
<keyword evidence="4 7" id="KW-0479">Metal-binding</keyword>
<evidence type="ECO:0008006" key="11">
    <source>
        <dbReference type="Google" id="ProtNLM"/>
    </source>
</evidence>
<dbReference type="Pfam" id="PF00067">
    <property type="entry name" value="p450"/>
    <property type="match status" value="1"/>
</dbReference>
<evidence type="ECO:0000256" key="6">
    <source>
        <dbReference type="ARBA" id="ARBA00023004"/>
    </source>
</evidence>
<keyword evidence="3 7" id="KW-0349">Heme</keyword>
<proteinExistence type="inferred from homology"/>
<evidence type="ECO:0000313" key="10">
    <source>
        <dbReference type="Proteomes" id="UP000226192"/>
    </source>
</evidence>
<organism evidence="9 10">
    <name type="scientific">Ophiocordyceps australis</name>
    <dbReference type="NCBI Taxonomy" id="1399860"/>
    <lineage>
        <taxon>Eukaryota</taxon>
        <taxon>Fungi</taxon>
        <taxon>Dikarya</taxon>
        <taxon>Ascomycota</taxon>
        <taxon>Pezizomycotina</taxon>
        <taxon>Sordariomycetes</taxon>
        <taxon>Hypocreomycetidae</taxon>
        <taxon>Hypocreales</taxon>
        <taxon>Ophiocordycipitaceae</taxon>
        <taxon>Ophiocordyceps</taxon>
    </lineage>
</organism>
<gene>
    <name evidence="9" type="ORF">CDD81_6636</name>
</gene>
<evidence type="ECO:0000256" key="8">
    <source>
        <dbReference type="RuleBase" id="RU000461"/>
    </source>
</evidence>
<dbReference type="AlphaFoldDB" id="A0A2C5Y582"/>
<feature type="binding site" description="axial binding residue" evidence="7">
    <location>
        <position position="444"/>
    </location>
    <ligand>
        <name>heme</name>
        <dbReference type="ChEBI" id="CHEBI:30413"/>
    </ligand>
    <ligandPart>
        <name>Fe</name>
        <dbReference type="ChEBI" id="CHEBI:18248"/>
    </ligandPart>
</feature>
<dbReference type="InterPro" id="IPR001128">
    <property type="entry name" value="Cyt_P450"/>
</dbReference>
<evidence type="ECO:0000256" key="2">
    <source>
        <dbReference type="ARBA" id="ARBA00010617"/>
    </source>
</evidence>
<evidence type="ECO:0000256" key="7">
    <source>
        <dbReference type="PIRSR" id="PIRSR602401-1"/>
    </source>
</evidence>
<keyword evidence="10" id="KW-1185">Reference proteome</keyword>
<dbReference type="Proteomes" id="UP000226192">
    <property type="component" value="Unassembled WGS sequence"/>
</dbReference>
<keyword evidence="6 7" id="KW-0408">Iron</keyword>
<name>A0A2C5Y582_9HYPO</name>
<dbReference type="GO" id="GO:0020037">
    <property type="term" value="F:heme binding"/>
    <property type="evidence" value="ECO:0007669"/>
    <property type="project" value="InterPro"/>
</dbReference>
<accession>A0A2C5Y582</accession>
<dbReference type="InterPro" id="IPR002401">
    <property type="entry name" value="Cyt_P450_E_grp-I"/>
</dbReference>
<evidence type="ECO:0000256" key="5">
    <source>
        <dbReference type="ARBA" id="ARBA00023002"/>
    </source>
</evidence>
<keyword evidence="5 8" id="KW-0560">Oxidoreductase</keyword>
<dbReference type="PANTHER" id="PTHR24305:SF96">
    <property type="entry name" value="CYTOCHROME P450 MONOOXYGENASE STCB-RELATED"/>
    <property type="match status" value="1"/>
</dbReference>
<dbReference type="PRINTS" id="PR00463">
    <property type="entry name" value="EP450I"/>
</dbReference>
<dbReference type="OrthoDB" id="1470350at2759"/>
<protein>
    <recommendedName>
        <fullName evidence="11">Cytochrome P450</fullName>
    </recommendedName>
</protein>
<dbReference type="InterPro" id="IPR017972">
    <property type="entry name" value="Cyt_P450_CS"/>
</dbReference>
<evidence type="ECO:0000313" key="9">
    <source>
        <dbReference type="EMBL" id="PHH62836.1"/>
    </source>
</evidence>
<dbReference type="PANTHER" id="PTHR24305">
    <property type="entry name" value="CYTOCHROME P450"/>
    <property type="match status" value="1"/>
</dbReference>
<comment type="similarity">
    <text evidence="2 8">Belongs to the cytochrome P450 family.</text>
</comment>
<evidence type="ECO:0000256" key="1">
    <source>
        <dbReference type="ARBA" id="ARBA00001971"/>
    </source>
</evidence>
<dbReference type="GO" id="GO:0005506">
    <property type="term" value="F:iron ion binding"/>
    <property type="evidence" value="ECO:0007669"/>
    <property type="project" value="InterPro"/>
</dbReference>